<protein>
    <submittedName>
        <fullName evidence="2">Uncharacterized protein</fullName>
    </submittedName>
</protein>
<accession>A0A6G1HH83</accession>
<keyword evidence="3" id="KW-1185">Reference proteome</keyword>
<sequence>MRVEVATAKRKLGRAATAGVEADSSAAAERKGPPKRKKTDSQSNNKASKRQNHGAGPTHKARPRKEQGNPNNEPIADVGRMWQQPDNRHNSHQDLSRTAASSWSRPTPQSEMQTQDMVDAIVANNPATESQSNRFPASSPKGMRRGTSSSWATQVDDRRRCFPQSSPNTPGGSDFRHQPAAFAETVELKSYENSPTSRPNQHPPSSSKAMQEDSGQSRRMPVDGIRRSSLQHPRKAPLGGNRRMSPEYSRLKSPVDGISKSSGQNSQKALESKPQMLPRRPLQHPILGDPPGKTLIV</sequence>
<feature type="compositionally biased region" description="Polar residues" evidence="1">
    <location>
        <begin position="191"/>
        <end position="209"/>
    </location>
</feature>
<name>A0A6G1HH83_9PEZI</name>
<organism evidence="2 3">
    <name type="scientific">Aulographum hederae CBS 113979</name>
    <dbReference type="NCBI Taxonomy" id="1176131"/>
    <lineage>
        <taxon>Eukaryota</taxon>
        <taxon>Fungi</taxon>
        <taxon>Dikarya</taxon>
        <taxon>Ascomycota</taxon>
        <taxon>Pezizomycotina</taxon>
        <taxon>Dothideomycetes</taxon>
        <taxon>Pleosporomycetidae</taxon>
        <taxon>Aulographales</taxon>
        <taxon>Aulographaceae</taxon>
    </lineage>
</organism>
<evidence type="ECO:0000313" key="2">
    <source>
        <dbReference type="EMBL" id="KAF1992427.1"/>
    </source>
</evidence>
<dbReference type="EMBL" id="ML977137">
    <property type="protein sequence ID" value="KAF1992427.1"/>
    <property type="molecule type" value="Genomic_DNA"/>
</dbReference>
<gene>
    <name evidence="2" type="ORF">K402DRAFT_399541</name>
</gene>
<feature type="compositionally biased region" description="Polar residues" evidence="1">
    <location>
        <begin position="259"/>
        <end position="269"/>
    </location>
</feature>
<feature type="compositionally biased region" description="Polar residues" evidence="1">
    <location>
        <begin position="125"/>
        <end position="136"/>
    </location>
</feature>
<reference evidence="2" key="1">
    <citation type="journal article" date="2020" name="Stud. Mycol.">
        <title>101 Dothideomycetes genomes: a test case for predicting lifestyles and emergence of pathogens.</title>
        <authorList>
            <person name="Haridas S."/>
            <person name="Albert R."/>
            <person name="Binder M."/>
            <person name="Bloem J."/>
            <person name="Labutti K."/>
            <person name="Salamov A."/>
            <person name="Andreopoulos B."/>
            <person name="Baker S."/>
            <person name="Barry K."/>
            <person name="Bills G."/>
            <person name="Bluhm B."/>
            <person name="Cannon C."/>
            <person name="Castanera R."/>
            <person name="Culley D."/>
            <person name="Daum C."/>
            <person name="Ezra D."/>
            <person name="Gonzalez J."/>
            <person name="Henrissat B."/>
            <person name="Kuo A."/>
            <person name="Liang C."/>
            <person name="Lipzen A."/>
            <person name="Lutzoni F."/>
            <person name="Magnuson J."/>
            <person name="Mondo S."/>
            <person name="Nolan M."/>
            <person name="Ohm R."/>
            <person name="Pangilinan J."/>
            <person name="Park H.-J."/>
            <person name="Ramirez L."/>
            <person name="Alfaro M."/>
            <person name="Sun H."/>
            <person name="Tritt A."/>
            <person name="Yoshinaga Y."/>
            <person name="Zwiers L.-H."/>
            <person name="Turgeon B."/>
            <person name="Goodwin S."/>
            <person name="Spatafora J."/>
            <person name="Crous P."/>
            <person name="Grigoriev I."/>
        </authorList>
    </citation>
    <scope>NUCLEOTIDE SEQUENCE</scope>
    <source>
        <strain evidence="2">CBS 113979</strain>
    </source>
</reference>
<dbReference type="Proteomes" id="UP000800041">
    <property type="component" value="Unassembled WGS sequence"/>
</dbReference>
<evidence type="ECO:0000313" key="3">
    <source>
        <dbReference type="Proteomes" id="UP000800041"/>
    </source>
</evidence>
<dbReference type="AlphaFoldDB" id="A0A6G1HH83"/>
<feature type="compositionally biased region" description="Polar residues" evidence="1">
    <location>
        <begin position="96"/>
        <end position="116"/>
    </location>
</feature>
<feature type="region of interest" description="Disordered" evidence="1">
    <location>
        <begin position="1"/>
        <end position="297"/>
    </location>
</feature>
<feature type="compositionally biased region" description="Basic and acidic residues" evidence="1">
    <location>
        <begin position="86"/>
        <end position="95"/>
    </location>
</feature>
<evidence type="ECO:0000256" key="1">
    <source>
        <dbReference type="SAM" id="MobiDB-lite"/>
    </source>
</evidence>
<proteinExistence type="predicted"/>